<dbReference type="Proteomes" id="UP001597545">
    <property type="component" value="Unassembled WGS sequence"/>
</dbReference>
<protein>
    <submittedName>
        <fullName evidence="2">Pyridoxamine 5'-phosphate oxidase family protein</fullName>
    </submittedName>
</protein>
<evidence type="ECO:0000313" key="3">
    <source>
        <dbReference type="Proteomes" id="UP001597545"/>
    </source>
</evidence>
<evidence type="ECO:0000313" key="2">
    <source>
        <dbReference type="EMBL" id="MFD2546424.1"/>
    </source>
</evidence>
<dbReference type="InterPro" id="IPR012349">
    <property type="entry name" value="Split_barrel_FMN-bd"/>
</dbReference>
<dbReference type="Gene3D" id="2.30.110.10">
    <property type="entry name" value="Electron Transport, Fmn-binding Protein, Chain A"/>
    <property type="match status" value="1"/>
</dbReference>
<dbReference type="Pfam" id="PF16242">
    <property type="entry name" value="Pyrid_ox_like"/>
    <property type="match status" value="1"/>
</dbReference>
<feature type="domain" description="General stress protein FMN-binding split barrel" evidence="1">
    <location>
        <begin position="14"/>
        <end position="161"/>
    </location>
</feature>
<sequence>MEEINNQNLSGEEALAKIREITADAKTCFFCTDIRTGVPMSVRPMNILQVDDSGYFWFMTAEYTRKDDEVLENPFVHVLVQRESGHGFLNIYGIAEPQDNPEKAKELWRPELDVWFDGPEDPQIVLIRVEVLDGHYWDNKSSAPVAAFKSLKALITGKREDNGVQGDIEI</sequence>
<dbReference type="InterPro" id="IPR038725">
    <property type="entry name" value="YdaG_split_barrel_FMN-bd"/>
</dbReference>
<dbReference type="PANTHER" id="PTHR34818">
    <property type="entry name" value="PROTEIN BLI-3"/>
    <property type="match status" value="1"/>
</dbReference>
<dbReference type="SUPFAM" id="SSF50475">
    <property type="entry name" value="FMN-binding split barrel"/>
    <property type="match status" value="1"/>
</dbReference>
<proteinExistence type="predicted"/>
<accession>A0ABW5KCC6</accession>
<name>A0ABW5KCC6_9SPHI</name>
<dbReference type="EMBL" id="JBHULR010000001">
    <property type="protein sequence ID" value="MFD2546424.1"/>
    <property type="molecule type" value="Genomic_DNA"/>
</dbReference>
<reference evidence="3" key="1">
    <citation type="journal article" date="2019" name="Int. J. Syst. Evol. Microbiol.">
        <title>The Global Catalogue of Microorganisms (GCM) 10K type strain sequencing project: providing services to taxonomists for standard genome sequencing and annotation.</title>
        <authorList>
            <consortium name="The Broad Institute Genomics Platform"/>
            <consortium name="The Broad Institute Genome Sequencing Center for Infectious Disease"/>
            <person name="Wu L."/>
            <person name="Ma J."/>
        </authorList>
    </citation>
    <scope>NUCLEOTIDE SEQUENCE [LARGE SCALE GENOMIC DNA]</scope>
    <source>
        <strain evidence="3">KCTC 42662</strain>
    </source>
</reference>
<dbReference type="InterPro" id="IPR052917">
    <property type="entry name" value="Stress-Dev_Protein"/>
</dbReference>
<keyword evidence="3" id="KW-1185">Reference proteome</keyword>
<comment type="caution">
    <text evidence="2">The sequence shown here is derived from an EMBL/GenBank/DDBJ whole genome shotgun (WGS) entry which is preliminary data.</text>
</comment>
<dbReference type="PANTHER" id="PTHR34818:SF1">
    <property type="entry name" value="PROTEIN BLI-3"/>
    <property type="match status" value="1"/>
</dbReference>
<organism evidence="2 3">
    <name type="scientific">Sphingobacterium suaedae</name>
    <dbReference type="NCBI Taxonomy" id="1686402"/>
    <lineage>
        <taxon>Bacteria</taxon>
        <taxon>Pseudomonadati</taxon>
        <taxon>Bacteroidota</taxon>
        <taxon>Sphingobacteriia</taxon>
        <taxon>Sphingobacteriales</taxon>
        <taxon>Sphingobacteriaceae</taxon>
        <taxon>Sphingobacterium</taxon>
    </lineage>
</organism>
<gene>
    <name evidence="2" type="ORF">ACFSR5_02060</name>
</gene>
<evidence type="ECO:0000259" key="1">
    <source>
        <dbReference type="Pfam" id="PF16242"/>
    </source>
</evidence>
<dbReference type="RefSeq" id="WP_380900197.1">
    <property type="nucleotide sequence ID" value="NZ_JBHUEG010000002.1"/>
</dbReference>